<dbReference type="STRING" id="72664.V4MU63"/>
<evidence type="ECO:0000313" key="3">
    <source>
        <dbReference type="Proteomes" id="UP000030689"/>
    </source>
</evidence>
<feature type="region of interest" description="Disordered" evidence="1">
    <location>
        <begin position="55"/>
        <end position="85"/>
    </location>
</feature>
<gene>
    <name evidence="2" type="ORF">EUTSA_v10008913mg</name>
</gene>
<keyword evidence="3" id="KW-1185">Reference proteome</keyword>
<evidence type="ECO:0000256" key="1">
    <source>
        <dbReference type="SAM" id="MobiDB-lite"/>
    </source>
</evidence>
<feature type="region of interest" description="Disordered" evidence="1">
    <location>
        <begin position="19"/>
        <end position="40"/>
    </location>
</feature>
<feature type="compositionally biased region" description="Polar residues" evidence="1">
    <location>
        <begin position="59"/>
        <end position="69"/>
    </location>
</feature>
<dbReference type="GO" id="GO:0009786">
    <property type="term" value="P:regulation of asymmetric cell division"/>
    <property type="evidence" value="ECO:0007669"/>
    <property type="project" value="InterPro"/>
</dbReference>
<feature type="compositionally biased region" description="Basic and acidic residues" evidence="1">
    <location>
        <begin position="72"/>
        <end position="85"/>
    </location>
</feature>
<dbReference type="InterPro" id="IPR040378">
    <property type="entry name" value="BASL"/>
</dbReference>
<feature type="compositionally biased region" description="Basic and acidic residues" evidence="1">
    <location>
        <begin position="24"/>
        <end position="34"/>
    </location>
</feature>
<dbReference type="Gramene" id="ESQ35456">
    <property type="protein sequence ID" value="ESQ35456"/>
    <property type="gene ID" value="EUTSA_v10008913mg"/>
</dbReference>
<dbReference type="EMBL" id="KI517683">
    <property type="protein sequence ID" value="ESQ35456.1"/>
    <property type="molecule type" value="Genomic_DNA"/>
</dbReference>
<dbReference type="Proteomes" id="UP000030689">
    <property type="component" value="Unassembled WGS sequence"/>
</dbReference>
<reference evidence="2 3" key="1">
    <citation type="journal article" date="2013" name="Front. Plant Sci.">
        <title>The Reference Genome of the Halophytic Plant Eutrema salsugineum.</title>
        <authorList>
            <person name="Yang R."/>
            <person name="Jarvis D.E."/>
            <person name="Chen H."/>
            <person name="Beilstein M.A."/>
            <person name="Grimwood J."/>
            <person name="Jenkins J."/>
            <person name="Shu S."/>
            <person name="Prochnik S."/>
            <person name="Xin M."/>
            <person name="Ma C."/>
            <person name="Schmutz J."/>
            <person name="Wing R.A."/>
            <person name="Mitchell-Olds T."/>
            <person name="Schumaker K.S."/>
            <person name="Wang X."/>
        </authorList>
    </citation>
    <scope>NUCLEOTIDE SEQUENCE [LARGE SCALE GENOMIC DNA]</scope>
</reference>
<dbReference type="AlphaFoldDB" id="V4MU63"/>
<evidence type="ECO:0000313" key="2">
    <source>
        <dbReference type="EMBL" id="ESQ35456.1"/>
    </source>
</evidence>
<dbReference type="KEGG" id="eus:EUTSA_v10008913mg"/>
<organism evidence="2 3">
    <name type="scientific">Eutrema salsugineum</name>
    <name type="common">Saltwater cress</name>
    <name type="synonym">Sisymbrium salsugineum</name>
    <dbReference type="NCBI Taxonomy" id="72664"/>
    <lineage>
        <taxon>Eukaryota</taxon>
        <taxon>Viridiplantae</taxon>
        <taxon>Streptophyta</taxon>
        <taxon>Embryophyta</taxon>
        <taxon>Tracheophyta</taxon>
        <taxon>Spermatophyta</taxon>
        <taxon>Magnoliopsida</taxon>
        <taxon>eudicotyledons</taxon>
        <taxon>Gunneridae</taxon>
        <taxon>Pentapetalae</taxon>
        <taxon>rosids</taxon>
        <taxon>malvids</taxon>
        <taxon>Brassicales</taxon>
        <taxon>Brassicaceae</taxon>
        <taxon>Eutremeae</taxon>
        <taxon>Eutrema</taxon>
    </lineage>
</organism>
<sequence>MNPRLRLLNYNFPGNHENLNVSRQDVKDDSDVYHEATSGNVSKETLTLGDILSMEDSQKPSNKNNSNGPEESVARETELKKTEESKADSLRVFDGNFQNGFGERSFSEAESGLAHITYSGAISVSGSLSVRLMEAQLQSEWNSSPVRMMKAEKREFRKEKGWRHYSLLLCCRF</sequence>
<dbReference type="PANTHER" id="PTHR33914:SF2">
    <property type="entry name" value="OS02G0582100 PROTEIN"/>
    <property type="match status" value="1"/>
</dbReference>
<proteinExistence type="predicted"/>
<protein>
    <submittedName>
        <fullName evidence="2">Uncharacterized protein</fullName>
    </submittedName>
</protein>
<name>V4MU63_EUTSA</name>
<accession>V4MU63</accession>
<dbReference type="PANTHER" id="PTHR33914">
    <property type="entry name" value="18S PRE-RIBOSOMAL ASSEMBLY PROTEIN GAR2-LIKE PROTEIN"/>
    <property type="match status" value="1"/>
</dbReference>